<protein>
    <submittedName>
        <fullName evidence="2">7492_t:CDS:1</fullName>
    </submittedName>
</protein>
<accession>A0A9N8V0L3</accession>
<evidence type="ECO:0000313" key="3">
    <source>
        <dbReference type="Proteomes" id="UP000789375"/>
    </source>
</evidence>
<reference evidence="2" key="1">
    <citation type="submission" date="2021-06" db="EMBL/GenBank/DDBJ databases">
        <authorList>
            <person name="Kallberg Y."/>
            <person name="Tangrot J."/>
            <person name="Rosling A."/>
        </authorList>
    </citation>
    <scope>NUCLEOTIDE SEQUENCE</scope>
    <source>
        <strain evidence="2">87-6 pot B 2015</strain>
    </source>
</reference>
<dbReference type="Proteomes" id="UP000789375">
    <property type="component" value="Unassembled WGS sequence"/>
</dbReference>
<evidence type="ECO:0000256" key="1">
    <source>
        <dbReference type="SAM" id="MobiDB-lite"/>
    </source>
</evidence>
<sequence length="134" mass="15090">MYEPVKPKPYVTYRVTTDLIKRFVKLHPIKQIRQRPNTKMPSANNNLQSALPNNMKEYELLVIPPPSPKSPTQPALRTKRISCNQTNGSFFWIPEGFRPVLVRTSDLPLIVGSEYNPPSPSNSSGYASGDESGY</sequence>
<comment type="caution">
    <text evidence="2">The sequence shown here is derived from an EMBL/GenBank/DDBJ whole genome shotgun (WGS) entry which is preliminary data.</text>
</comment>
<organism evidence="2 3">
    <name type="scientific">Funneliformis mosseae</name>
    <name type="common">Endomycorrhizal fungus</name>
    <name type="synonym">Glomus mosseae</name>
    <dbReference type="NCBI Taxonomy" id="27381"/>
    <lineage>
        <taxon>Eukaryota</taxon>
        <taxon>Fungi</taxon>
        <taxon>Fungi incertae sedis</taxon>
        <taxon>Mucoromycota</taxon>
        <taxon>Glomeromycotina</taxon>
        <taxon>Glomeromycetes</taxon>
        <taxon>Glomerales</taxon>
        <taxon>Glomeraceae</taxon>
        <taxon>Funneliformis</taxon>
    </lineage>
</organism>
<keyword evidence="3" id="KW-1185">Reference proteome</keyword>
<evidence type="ECO:0000313" key="2">
    <source>
        <dbReference type="EMBL" id="CAG8435320.1"/>
    </source>
</evidence>
<dbReference type="AlphaFoldDB" id="A0A9N8V0L3"/>
<feature type="region of interest" description="Disordered" evidence="1">
    <location>
        <begin position="112"/>
        <end position="134"/>
    </location>
</feature>
<name>A0A9N8V0L3_FUNMO</name>
<proteinExistence type="predicted"/>
<gene>
    <name evidence="2" type="ORF">FMOSSE_LOCUS230</name>
</gene>
<dbReference type="EMBL" id="CAJVPP010000020">
    <property type="protein sequence ID" value="CAG8435320.1"/>
    <property type="molecule type" value="Genomic_DNA"/>
</dbReference>